<keyword evidence="1" id="KW-0472">Membrane</keyword>
<keyword evidence="3" id="KW-1185">Reference proteome</keyword>
<keyword evidence="1" id="KW-0812">Transmembrane</keyword>
<sequence length="76" mass="8692">MDDRSTPNTLEEKAGQLQHLLLNWLLPIASVVTLISIWIAVSRGWERGSIVTVVILICAFFIARSFYHFSKKQFSK</sequence>
<accession>A0A1M5LYP7</accession>
<proteinExistence type="predicted"/>
<organism evidence="2 3">
    <name type="scientific">Cognatiyoonia sediminum</name>
    <dbReference type="NCBI Taxonomy" id="1508389"/>
    <lineage>
        <taxon>Bacteria</taxon>
        <taxon>Pseudomonadati</taxon>
        <taxon>Pseudomonadota</taxon>
        <taxon>Alphaproteobacteria</taxon>
        <taxon>Rhodobacterales</taxon>
        <taxon>Paracoccaceae</taxon>
        <taxon>Cognatiyoonia</taxon>
    </lineage>
</organism>
<evidence type="ECO:0000313" key="3">
    <source>
        <dbReference type="Proteomes" id="UP000184074"/>
    </source>
</evidence>
<dbReference type="STRING" id="1508389.SAMN05444003_0550"/>
<dbReference type="Proteomes" id="UP000184074">
    <property type="component" value="Unassembled WGS sequence"/>
</dbReference>
<protein>
    <submittedName>
        <fullName evidence="2">Uncharacterized protein</fullName>
    </submittedName>
</protein>
<evidence type="ECO:0000313" key="2">
    <source>
        <dbReference type="EMBL" id="SHG70148.1"/>
    </source>
</evidence>
<dbReference type="EMBL" id="FQXB01000001">
    <property type="protein sequence ID" value="SHG70148.1"/>
    <property type="molecule type" value="Genomic_DNA"/>
</dbReference>
<feature type="transmembrane region" description="Helical" evidence="1">
    <location>
        <begin position="47"/>
        <end position="67"/>
    </location>
</feature>
<name>A0A1M5LYP7_9RHOB</name>
<gene>
    <name evidence="2" type="ORF">SAMN05444003_0550</name>
</gene>
<dbReference type="AlphaFoldDB" id="A0A1M5LYP7"/>
<keyword evidence="1" id="KW-1133">Transmembrane helix</keyword>
<reference evidence="2 3" key="1">
    <citation type="submission" date="2016-11" db="EMBL/GenBank/DDBJ databases">
        <authorList>
            <person name="Jaros S."/>
            <person name="Januszkiewicz K."/>
            <person name="Wedrychowicz H."/>
        </authorList>
    </citation>
    <scope>NUCLEOTIDE SEQUENCE [LARGE SCALE GENOMIC DNA]</scope>
    <source>
        <strain evidence="2 3">DSM 28715</strain>
    </source>
</reference>
<feature type="transmembrane region" description="Helical" evidence="1">
    <location>
        <begin position="21"/>
        <end position="41"/>
    </location>
</feature>
<evidence type="ECO:0000256" key="1">
    <source>
        <dbReference type="SAM" id="Phobius"/>
    </source>
</evidence>
<dbReference type="RefSeq" id="WP_072899091.1">
    <property type="nucleotide sequence ID" value="NZ_FQXB01000001.1"/>
</dbReference>